<gene>
    <name evidence="2" type="ORF">CK936_05930</name>
</gene>
<organism evidence="2 3">
    <name type="scientific">Streptomyces albireticuli</name>
    <dbReference type="NCBI Taxonomy" id="1940"/>
    <lineage>
        <taxon>Bacteria</taxon>
        <taxon>Bacillati</taxon>
        <taxon>Actinomycetota</taxon>
        <taxon>Actinomycetes</taxon>
        <taxon>Kitasatosporales</taxon>
        <taxon>Streptomycetaceae</taxon>
        <taxon>Streptomyces</taxon>
    </lineage>
</organism>
<evidence type="ECO:0000256" key="1">
    <source>
        <dbReference type="SAM" id="MobiDB-lite"/>
    </source>
</evidence>
<dbReference type="Proteomes" id="UP000218944">
    <property type="component" value="Unassembled WGS sequence"/>
</dbReference>
<feature type="region of interest" description="Disordered" evidence="1">
    <location>
        <begin position="57"/>
        <end position="81"/>
    </location>
</feature>
<dbReference type="EMBL" id="NSJV01000105">
    <property type="protein sequence ID" value="PAU49814.1"/>
    <property type="molecule type" value="Genomic_DNA"/>
</dbReference>
<proteinExistence type="predicted"/>
<reference evidence="2 3" key="1">
    <citation type="submission" date="2017-08" db="EMBL/GenBank/DDBJ databases">
        <title>Genome sequence of Streptomyces albireticuli NRRL B-1670.</title>
        <authorList>
            <person name="Graham D.E."/>
            <person name="Mahan K.M."/>
            <person name="Klingeman D.M."/>
            <person name="Hettich R.L."/>
            <person name="Parry R.J."/>
            <person name="Spain J.C."/>
        </authorList>
    </citation>
    <scope>NUCLEOTIDE SEQUENCE [LARGE SCALE GENOMIC DNA]</scope>
    <source>
        <strain evidence="2 3">NRRL B-1670</strain>
    </source>
</reference>
<accession>A0A2A2DE60</accession>
<keyword evidence="3" id="KW-1185">Reference proteome</keyword>
<evidence type="ECO:0000313" key="2">
    <source>
        <dbReference type="EMBL" id="PAU49814.1"/>
    </source>
</evidence>
<evidence type="ECO:0000313" key="3">
    <source>
        <dbReference type="Proteomes" id="UP000218944"/>
    </source>
</evidence>
<sequence>MMTGGIGREPGMLMRIRVVSVVSVLCSSGFGAMACSSLTPPSADGWRLPYGGVPEGYAAPPRPWGPEDELSDSRLKAGSPG</sequence>
<comment type="caution">
    <text evidence="2">The sequence shown here is derived from an EMBL/GenBank/DDBJ whole genome shotgun (WGS) entry which is preliminary data.</text>
</comment>
<protein>
    <submittedName>
        <fullName evidence="2">Uncharacterized protein</fullName>
    </submittedName>
</protein>
<name>A0A2A2DE60_9ACTN</name>
<dbReference type="AlphaFoldDB" id="A0A2A2DE60"/>